<accession>A0A2T0HIC1</accession>
<dbReference type="AlphaFoldDB" id="A0A2T0HIC1"/>
<evidence type="ECO:0000259" key="1">
    <source>
        <dbReference type="Pfam" id="PF21702"/>
    </source>
</evidence>
<dbReference type="InterPro" id="IPR013780">
    <property type="entry name" value="Glyco_hydro_b"/>
</dbReference>
<dbReference type="InterPro" id="IPR049171">
    <property type="entry name" value="GLGE_C"/>
</dbReference>
<keyword evidence="2" id="KW-0808">Transferase</keyword>
<organism evidence="2 3">
    <name type="scientific">Pseudomonas fluorescens</name>
    <dbReference type="NCBI Taxonomy" id="294"/>
    <lineage>
        <taxon>Bacteria</taxon>
        <taxon>Pseudomonadati</taxon>
        <taxon>Pseudomonadota</taxon>
        <taxon>Gammaproteobacteria</taxon>
        <taxon>Pseudomonadales</taxon>
        <taxon>Pseudomonadaceae</taxon>
        <taxon>Pseudomonas</taxon>
    </lineage>
</organism>
<dbReference type="SUPFAM" id="SSF51445">
    <property type="entry name" value="(Trans)glycosidases"/>
    <property type="match status" value="1"/>
</dbReference>
<gene>
    <name evidence="2" type="ORF">C7A10_32250</name>
</gene>
<feature type="non-terminal residue" evidence="2">
    <location>
        <position position="1"/>
    </location>
</feature>
<feature type="non-terminal residue" evidence="2">
    <location>
        <position position="108"/>
    </location>
</feature>
<dbReference type="Gene3D" id="2.60.40.1180">
    <property type="entry name" value="Golgi alpha-mannosidase II"/>
    <property type="match status" value="1"/>
</dbReference>
<reference evidence="2 3" key="1">
    <citation type="submission" date="2018-03" db="EMBL/GenBank/DDBJ databases">
        <title>Blue discolouration in mozzarella cheese caused by Pseudomonas fluorescens.</title>
        <authorList>
            <person name="Chiesa F."/>
            <person name="Dalmasso A."/>
            <person name="Lomonaco S."/>
        </authorList>
    </citation>
    <scope>NUCLEOTIDE SEQUENCE [LARGE SCALE GENOMIC DNA]</scope>
    <source>
        <strain evidence="2 3">11293</strain>
    </source>
</reference>
<sequence length="108" mass="12386">PGKEEYLDSEKYEIRPRDFTAPGNIIAEIAQLNRIRRQNPALHTHLGLKLYNAWNDNILYFGKRSEDGSNFILVAVNLDPHNAQEAHFELPLWEMGLPDDAQTQGEDL</sequence>
<dbReference type="GO" id="GO:0016740">
    <property type="term" value="F:transferase activity"/>
    <property type="evidence" value="ECO:0007669"/>
    <property type="project" value="UniProtKB-KW"/>
</dbReference>
<evidence type="ECO:0000313" key="2">
    <source>
        <dbReference type="EMBL" id="PRW82845.1"/>
    </source>
</evidence>
<proteinExistence type="predicted"/>
<evidence type="ECO:0000313" key="3">
    <source>
        <dbReference type="Proteomes" id="UP000239731"/>
    </source>
</evidence>
<dbReference type="Pfam" id="PF21702">
    <property type="entry name" value="GLGE_C"/>
    <property type="match status" value="1"/>
</dbReference>
<feature type="domain" description="Alpha-1,4-glucan:maltose-1-phosphate maltosyltransferase C-terminal" evidence="1">
    <location>
        <begin position="53"/>
        <end position="108"/>
    </location>
</feature>
<dbReference type="EMBL" id="PVUH01000148">
    <property type="protein sequence ID" value="PRW82845.1"/>
    <property type="molecule type" value="Genomic_DNA"/>
</dbReference>
<dbReference type="Gene3D" id="3.20.20.80">
    <property type="entry name" value="Glycosidases"/>
    <property type="match status" value="1"/>
</dbReference>
<dbReference type="Proteomes" id="UP000239731">
    <property type="component" value="Unassembled WGS sequence"/>
</dbReference>
<dbReference type="InterPro" id="IPR017853">
    <property type="entry name" value="GH"/>
</dbReference>
<protein>
    <submittedName>
        <fullName evidence="2">Alpha-1,4-glucan--maltose-1-phosphate maltosyltransferase</fullName>
    </submittedName>
</protein>
<name>A0A2T0HIC1_PSEFL</name>
<comment type="caution">
    <text evidence="2">The sequence shown here is derived from an EMBL/GenBank/DDBJ whole genome shotgun (WGS) entry which is preliminary data.</text>
</comment>